<evidence type="ECO:0000313" key="2">
    <source>
        <dbReference type="Proteomes" id="UP000189004"/>
    </source>
</evidence>
<proteinExistence type="predicted"/>
<comment type="caution">
    <text evidence="1">The sequence shown here is derived from an EMBL/GenBank/DDBJ whole genome shotgun (WGS) entry which is preliminary data.</text>
</comment>
<accession>A0A1V3BZA5</accession>
<dbReference type="SUPFAM" id="SSF75011">
    <property type="entry name" value="3-carboxy-cis,cis-mucoante lactonizing enzyme"/>
    <property type="match status" value="1"/>
</dbReference>
<dbReference type="RefSeq" id="WP_077689966.1">
    <property type="nucleotide sequence ID" value="NZ_MCOK01000001.1"/>
</dbReference>
<keyword evidence="2" id="KW-1185">Reference proteome</keyword>
<name>A0A1V3BZA5_9ACTN</name>
<dbReference type="STRING" id="501010.NOSIN_06980"/>
<gene>
    <name evidence="1" type="ORF">NOSIN_06980</name>
</gene>
<sequence>MNFQKLLVADYRGGRTYAVADGTVRPLGNAVLAEHAGFLTLPRRGEGQAEWAFVDDRSGALVVSGARGERRFPAAIPGEHLACDASGRYVVVTTGLGANEKAWSDVVTLVDLDRSESVRFRSRVGEPGAMIVPDQADGEPVVVLRHREPGALESFPLSRCLDAASHVPRITGEVVREIADDGHGDVVDQRTGIAATATGRGLERFVIDGGVPRMLGAVAWPVPGRAYYLRLDPATGRAVGVVRGGPASPTAWTEWTNHLVDVDLSTGRTRCLGLPRGLAFRFALGGTRAAVATIHPDGDELTVIERAEPRMRVPHRIPLPPMSRPPVPGRLPWDPVGGSPAQRRSVAVDPAGTTVAVTRGGDGQLHLFHGGGLDTVTVPSPLDEGGHLYWHGGAADTIGR</sequence>
<dbReference type="OrthoDB" id="3415695at2"/>
<dbReference type="EMBL" id="MCOK01000001">
    <property type="protein sequence ID" value="OOC53579.1"/>
    <property type="molecule type" value="Genomic_DNA"/>
</dbReference>
<protein>
    <submittedName>
        <fullName evidence="1">Uncharacterized protein</fullName>
    </submittedName>
</protein>
<evidence type="ECO:0000313" key="1">
    <source>
        <dbReference type="EMBL" id="OOC53579.1"/>
    </source>
</evidence>
<dbReference type="Proteomes" id="UP000189004">
    <property type="component" value="Unassembled WGS sequence"/>
</dbReference>
<organism evidence="1 2">
    <name type="scientific">Nocardiopsis sinuspersici</name>
    <dbReference type="NCBI Taxonomy" id="501010"/>
    <lineage>
        <taxon>Bacteria</taxon>
        <taxon>Bacillati</taxon>
        <taxon>Actinomycetota</taxon>
        <taxon>Actinomycetes</taxon>
        <taxon>Streptosporangiales</taxon>
        <taxon>Nocardiopsidaceae</taxon>
        <taxon>Nocardiopsis</taxon>
    </lineage>
</organism>
<dbReference type="AlphaFoldDB" id="A0A1V3BZA5"/>
<reference evidence="2" key="1">
    <citation type="submission" date="2016-08" db="EMBL/GenBank/DDBJ databases">
        <authorList>
            <person name="Tokovenko B."/>
            <person name="Kalinowski J."/>
        </authorList>
    </citation>
    <scope>NUCLEOTIDE SEQUENCE [LARGE SCALE GENOMIC DNA]</scope>
    <source>
        <strain evidence="2">UTMC102</strain>
    </source>
</reference>